<keyword evidence="1" id="KW-0812">Transmembrane</keyword>
<protein>
    <recommendedName>
        <fullName evidence="4">Integral membrane protein</fullName>
    </recommendedName>
</protein>
<organism evidence="2 3">
    <name type="scientific">Hymenoscyphus fraxineus</name>
    <dbReference type="NCBI Taxonomy" id="746836"/>
    <lineage>
        <taxon>Eukaryota</taxon>
        <taxon>Fungi</taxon>
        <taxon>Dikarya</taxon>
        <taxon>Ascomycota</taxon>
        <taxon>Pezizomycotina</taxon>
        <taxon>Leotiomycetes</taxon>
        <taxon>Helotiales</taxon>
        <taxon>Helotiaceae</taxon>
        <taxon>Hymenoscyphus</taxon>
    </lineage>
</organism>
<name>A0A9N9KNE9_9HELO</name>
<dbReference type="OrthoDB" id="3449024at2759"/>
<accession>A0A9N9KNE9</accession>
<dbReference type="AlphaFoldDB" id="A0A9N9KNE9"/>
<reference evidence="2" key="1">
    <citation type="submission" date="2021-07" db="EMBL/GenBank/DDBJ databases">
        <authorList>
            <person name="Durling M."/>
        </authorList>
    </citation>
    <scope>NUCLEOTIDE SEQUENCE</scope>
</reference>
<evidence type="ECO:0000313" key="2">
    <source>
        <dbReference type="EMBL" id="CAG8951055.1"/>
    </source>
</evidence>
<dbReference type="Proteomes" id="UP000696280">
    <property type="component" value="Unassembled WGS sequence"/>
</dbReference>
<evidence type="ECO:0000256" key="1">
    <source>
        <dbReference type="SAM" id="Phobius"/>
    </source>
</evidence>
<keyword evidence="1" id="KW-1133">Transmembrane helix</keyword>
<feature type="transmembrane region" description="Helical" evidence="1">
    <location>
        <begin position="186"/>
        <end position="206"/>
    </location>
</feature>
<evidence type="ECO:0000313" key="3">
    <source>
        <dbReference type="Proteomes" id="UP000696280"/>
    </source>
</evidence>
<gene>
    <name evidence="2" type="ORF">HYFRA_00006453</name>
</gene>
<feature type="transmembrane region" description="Helical" evidence="1">
    <location>
        <begin position="111"/>
        <end position="135"/>
    </location>
</feature>
<dbReference type="EMBL" id="CAJVRL010000039">
    <property type="protein sequence ID" value="CAG8951055.1"/>
    <property type="molecule type" value="Genomic_DNA"/>
</dbReference>
<feature type="transmembrane region" description="Helical" evidence="1">
    <location>
        <begin position="212"/>
        <end position="233"/>
    </location>
</feature>
<feature type="transmembrane region" description="Helical" evidence="1">
    <location>
        <begin position="24"/>
        <end position="51"/>
    </location>
</feature>
<evidence type="ECO:0008006" key="4">
    <source>
        <dbReference type="Google" id="ProtNLM"/>
    </source>
</evidence>
<keyword evidence="1" id="KW-0472">Membrane</keyword>
<feature type="transmembrane region" description="Helical" evidence="1">
    <location>
        <begin position="150"/>
        <end position="174"/>
    </location>
</feature>
<sequence length="260" mass="28536">MTTLNSASGSVARLGKSKYLAAKYFQYTCAASGIVCLVLFLCGLASAGFLPPIRPSLTAEQTTKHYRDHKTGVKVAVIFLMLSGMFYLPFTAVISGQIRRIPNLHSSVHSLQLAAGAAGIFTFLIPPMILAVITYRLDRNPEITQALSDLFFIIALIPWPTFLIQNFAFSYAVLVDHREKPIFPKYIALVNVVAPVLFVPAISMHFVKSGPLAWNGGVSFWMAAVAFGIQVCIDSLSLMRCITIESQENVTENELSTREL</sequence>
<feature type="transmembrane region" description="Helical" evidence="1">
    <location>
        <begin position="71"/>
        <end position="90"/>
    </location>
</feature>
<proteinExistence type="predicted"/>
<keyword evidence="3" id="KW-1185">Reference proteome</keyword>
<comment type="caution">
    <text evidence="2">The sequence shown here is derived from an EMBL/GenBank/DDBJ whole genome shotgun (WGS) entry which is preliminary data.</text>
</comment>